<dbReference type="Proteomes" id="UP000051386">
    <property type="component" value="Unassembled WGS sequence"/>
</dbReference>
<comment type="caution">
    <text evidence="4">The sequence shown here is derived from an EMBL/GenBank/DDBJ whole genome shotgun (WGS) entry which is preliminary data.</text>
</comment>
<evidence type="ECO:0000256" key="1">
    <source>
        <dbReference type="ARBA" id="ARBA00022679"/>
    </source>
</evidence>
<evidence type="ECO:0000259" key="3">
    <source>
        <dbReference type="PROSITE" id="PS51186"/>
    </source>
</evidence>
<dbReference type="Gene3D" id="3.40.630.30">
    <property type="match status" value="1"/>
</dbReference>
<protein>
    <submittedName>
        <fullName evidence="4">Acetyltransferase</fullName>
    </submittedName>
</protein>
<dbReference type="Pfam" id="PF00583">
    <property type="entry name" value="Acetyltransf_1"/>
    <property type="match status" value="1"/>
</dbReference>
<dbReference type="CDD" id="cd04301">
    <property type="entry name" value="NAT_SF"/>
    <property type="match status" value="1"/>
</dbReference>
<dbReference type="PROSITE" id="PS51186">
    <property type="entry name" value="GNAT"/>
    <property type="match status" value="1"/>
</dbReference>
<keyword evidence="2" id="KW-0012">Acyltransferase</keyword>
<accession>A0A0R0CHZ0</accession>
<dbReference type="EMBL" id="LDJK01000085">
    <property type="protein sequence ID" value="KRG69532.1"/>
    <property type="molecule type" value="Genomic_DNA"/>
</dbReference>
<feature type="domain" description="N-acetyltransferase" evidence="3">
    <location>
        <begin position="3"/>
        <end position="171"/>
    </location>
</feature>
<keyword evidence="5" id="KW-1185">Reference proteome</keyword>
<dbReference type="GO" id="GO:0016747">
    <property type="term" value="F:acyltransferase activity, transferring groups other than amino-acyl groups"/>
    <property type="evidence" value="ECO:0007669"/>
    <property type="project" value="InterPro"/>
</dbReference>
<dbReference type="AlphaFoldDB" id="A0A0R0CHZ0"/>
<dbReference type="InterPro" id="IPR000182">
    <property type="entry name" value="GNAT_dom"/>
</dbReference>
<dbReference type="PATRIC" id="fig|517011.3.peg.3345"/>
<proteinExistence type="predicted"/>
<keyword evidence="1 4" id="KW-0808">Transferase</keyword>
<reference evidence="4 5" key="1">
    <citation type="submission" date="2015-05" db="EMBL/GenBank/DDBJ databases">
        <title>Genome sequencing and analysis of members of genus Stenotrophomonas.</title>
        <authorList>
            <person name="Patil P.P."/>
            <person name="Midha S."/>
            <person name="Patil P.B."/>
        </authorList>
    </citation>
    <scope>NUCLEOTIDE SEQUENCE [LARGE SCALE GENOMIC DNA]</scope>
    <source>
        <strain evidence="4 5">DSM 21508</strain>
    </source>
</reference>
<sequence length="171" mass="18917">MPTTLRRACVDDAAALADIAIATYTETFGDSYPPQDLQAFLHAHYSLEPQRAELADPHAAAWLLEADGRAVGYLAAGPNSLPHALAAAGDIELKRLYVLASHQNAGHGERLMSAFLDWLDSPSRRALWVGVWSENHGAQRFYARHGCYKVGEYDFIVGDSRDREYILHRPA</sequence>
<organism evidence="4 5">
    <name type="scientific">Stenotrophomonas chelatiphaga</name>
    <dbReference type="NCBI Taxonomy" id="517011"/>
    <lineage>
        <taxon>Bacteria</taxon>
        <taxon>Pseudomonadati</taxon>
        <taxon>Pseudomonadota</taxon>
        <taxon>Gammaproteobacteria</taxon>
        <taxon>Lysobacterales</taxon>
        <taxon>Lysobacteraceae</taxon>
        <taxon>Stenotrophomonas</taxon>
    </lineage>
</organism>
<dbReference type="PANTHER" id="PTHR43877">
    <property type="entry name" value="AMINOALKYLPHOSPHONATE N-ACETYLTRANSFERASE-RELATED-RELATED"/>
    <property type="match status" value="1"/>
</dbReference>
<dbReference type="SUPFAM" id="SSF55729">
    <property type="entry name" value="Acyl-CoA N-acyltransferases (Nat)"/>
    <property type="match status" value="1"/>
</dbReference>
<gene>
    <name evidence="4" type="ORF">ABB28_15800</name>
</gene>
<dbReference type="InterPro" id="IPR016181">
    <property type="entry name" value="Acyl_CoA_acyltransferase"/>
</dbReference>
<evidence type="ECO:0000313" key="5">
    <source>
        <dbReference type="Proteomes" id="UP000051386"/>
    </source>
</evidence>
<evidence type="ECO:0000256" key="2">
    <source>
        <dbReference type="ARBA" id="ARBA00023315"/>
    </source>
</evidence>
<evidence type="ECO:0000313" key="4">
    <source>
        <dbReference type="EMBL" id="KRG69532.1"/>
    </source>
</evidence>
<name>A0A0R0CHZ0_9GAMM</name>
<dbReference type="RefSeq" id="WP_057687324.1">
    <property type="nucleotide sequence ID" value="NZ_JANUEG010000032.1"/>
</dbReference>
<dbReference type="InterPro" id="IPR050832">
    <property type="entry name" value="Bact_Acetyltransf"/>
</dbReference>